<dbReference type="InterPro" id="IPR014718">
    <property type="entry name" value="GH-type_carb-bd"/>
</dbReference>
<gene>
    <name evidence="6" type="ORF">NCTC11545_00156</name>
</gene>
<evidence type="ECO:0000256" key="3">
    <source>
        <dbReference type="ARBA" id="ARBA00022837"/>
    </source>
</evidence>
<proteinExistence type="predicted"/>
<feature type="chain" id="PRO_5015850620" evidence="4">
    <location>
        <begin position="21"/>
        <end position="102"/>
    </location>
</feature>
<feature type="domain" description="Glycosyl hydrolase family 92 N-terminal" evidence="5">
    <location>
        <begin position="25"/>
        <end position="102"/>
    </location>
</feature>
<evidence type="ECO:0000259" key="5">
    <source>
        <dbReference type="Pfam" id="PF17678"/>
    </source>
</evidence>
<feature type="signal peptide" evidence="4">
    <location>
        <begin position="1"/>
        <end position="20"/>
    </location>
</feature>
<keyword evidence="4" id="KW-0732">Signal</keyword>
<dbReference type="EMBL" id="UAVS01000001">
    <property type="protein sequence ID" value="SQA92796.1"/>
    <property type="molecule type" value="Genomic_DNA"/>
</dbReference>
<name>A0A2X2SI26_CAPOC</name>
<dbReference type="AlphaFoldDB" id="A0A2X2SI26"/>
<accession>A0A2X2SI26</accession>
<dbReference type="Proteomes" id="UP000250169">
    <property type="component" value="Unassembled WGS sequence"/>
</dbReference>
<dbReference type="InterPro" id="IPR041371">
    <property type="entry name" value="GH92_N"/>
</dbReference>
<evidence type="ECO:0000256" key="4">
    <source>
        <dbReference type="SAM" id="SignalP"/>
    </source>
</evidence>
<sequence>MKKLLSFATLWVALSIYAQQQPVDYINPLIGTSNFGATHPGAIAPRGMLSISPFNVAFDTTGVKAPLEKDSRWLSNPYVNENKFFTGLTHVNLSGVGCPELG</sequence>
<dbReference type="Gene3D" id="2.70.98.10">
    <property type="match status" value="1"/>
</dbReference>
<dbReference type="Pfam" id="PF17678">
    <property type="entry name" value="Glyco_hydro_92N"/>
    <property type="match status" value="1"/>
</dbReference>
<comment type="subunit">
    <text evidence="2">Monomer.</text>
</comment>
<evidence type="ECO:0000313" key="6">
    <source>
        <dbReference type="EMBL" id="SQA92796.1"/>
    </source>
</evidence>
<evidence type="ECO:0000256" key="1">
    <source>
        <dbReference type="ARBA" id="ARBA00001913"/>
    </source>
</evidence>
<reference evidence="6 7" key="1">
    <citation type="submission" date="2018-06" db="EMBL/GenBank/DDBJ databases">
        <authorList>
            <consortium name="Pathogen Informatics"/>
            <person name="Doyle S."/>
        </authorList>
    </citation>
    <scope>NUCLEOTIDE SEQUENCE [LARGE SCALE GENOMIC DNA]</scope>
    <source>
        <strain evidence="6 7">NCTC11545</strain>
    </source>
</reference>
<organism evidence="6 7">
    <name type="scientific">Capnocytophaga ochracea</name>
    <dbReference type="NCBI Taxonomy" id="1018"/>
    <lineage>
        <taxon>Bacteria</taxon>
        <taxon>Pseudomonadati</taxon>
        <taxon>Bacteroidota</taxon>
        <taxon>Flavobacteriia</taxon>
        <taxon>Flavobacteriales</taxon>
        <taxon>Flavobacteriaceae</taxon>
        <taxon>Capnocytophaga</taxon>
    </lineage>
</organism>
<comment type="cofactor">
    <cofactor evidence="1">
        <name>Ca(2+)</name>
        <dbReference type="ChEBI" id="CHEBI:29108"/>
    </cofactor>
</comment>
<protein>
    <submittedName>
        <fullName evidence="6">Alpha-1,2-mannosidase</fullName>
    </submittedName>
</protein>
<dbReference type="GO" id="GO:0030246">
    <property type="term" value="F:carbohydrate binding"/>
    <property type="evidence" value="ECO:0007669"/>
    <property type="project" value="InterPro"/>
</dbReference>
<evidence type="ECO:0000313" key="7">
    <source>
        <dbReference type="Proteomes" id="UP000250169"/>
    </source>
</evidence>
<keyword evidence="3" id="KW-0106">Calcium</keyword>
<evidence type="ECO:0000256" key="2">
    <source>
        <dbReference type="ARBA" id="ARBA00011245"/>
    </source>
</evidence>